<dbReference type="InterPro" id="IPR029993">
    <property type="entry name" value="GAUT"/>
</dbReference>
<dbReference type="Gene3D" id="3.90.550.10">
    <property type="entry name" value="Spore Coat Polysaccharide Biosynthesis Protein SpsA, Chain A"/>
    <property type="match status" value="1"/>
</dbReference>
<evidence type="ECO:0000256" key="1">
    <source>
        <dbReference type="ARBA" id="ARBA00004877"/>
    </source>
</evidence>
<evidence type="ECO:0000256" key="5">
    <source>
        <dbReference type="RuleBase" id="RU362027"/>
    </source>
</evidence>
<dbReference type="Pfam" id="PF01501">
    <property type="entry name" value="Glyco_transf_8"/>
    <property type="match status" value="1"/>
</dbReference>
<evidence type="ECO:0000256" key="4">
    <source>
        <dbReference type="ARBA" id="ARBA00022679"/>
    </source>
</evidence>
<dbReference type="EC" id="2.4.1.-" evidence="5"/>
<dbReference type="SUPFAM" id="SSF53448">
    <property type="entry name" value="Nucleotide-diphospho-sugar transferases"/>
    <property type="match status" value="1"/>
</dbReference>
<proteinExistence type="inferred from homology"/>
<comment type="subcellular location">
    <subcellularLocation>
        <location evidence="5">Golgi apparatus membrane</location>
        <topology evidence="5">Single-pass type II membrane protein</topology>
    </subcellularLocation>
</comment>
<sequence length="541" mass="60850">MKVYVSAIGIKRLAVSTVAGRGGVWRGMKWKNSLPAAGKRRLSHRTIRLFAGLLLPFLLVRTALLVLESASLCSSPIAAGCLTWRFFGGSDGALLREELTRALLEASGSENGGGIGTVEGSNSDPVSFKDLVKDMTLNRQDIKAFAFKTKAMIAKMEHIVKTAQWHESMYWHLAARGVPKSLHCLSLEMAEEYAVNAAARSRIPLPQYIHRLTDTSFHHVVLLTDNILAASVVISSTLNTSRNPEKLVFHVVTDKKTYTSMHAWFSVNSIGSAVVEVKGLHQYDWPHEVNVAVKEMLEIHHQIWNHNYRSLKTEDLECGNENYHKLDVLSPSSVSLLNHLRVYLPELFPDLNKVVFLDDDVVVQHDLSPLWDLDLNQKVVAAVVDSWCGTDCCPGRKYKDYFNFTNPIISSILYENRCGWLCGVNVFDLQRWRKSNITAVYHQWLKLSLNSGFELWHPGALPPALLAFENHVHDIDHSWHIAGLGYRYPLVDKQILETAAVVHFSGPAKPWLEIGSPEARHLWTRHINSSNHHIRKCGIVS</sequence>
<dbReference type="EMBL" id="JBEAFC010000004">
    <property type="protein sequence ID" value="KAL1560560.1"/>
    <property type="molecule type" value="Genomic_DNA"/>
</dbReference>
<dbReference type="PANTHER" id="PTHR32116:SF30">
    <property type="entry name" value="GALACTURONOSYLTRANSFERASE 15-RELATED"/>
    <property type="match status" value="1"/>
</dbReference>
<evidence type="ECO:0000313" key="6">
    <source>
        <dbReference type="EMBL" id="KAL1560560.1"/>
    </source>
</evidence>
<dbReference type="AlphaFoldDB" id="A0ABD1HVQ2"/>
<dbReference type="InterPro" id="IPR029044">
    <property type="entry name" value="Nucleotide-diphossugar_trans"/>
</dbReference>
<reference evidence="6 7" key="1">
    <citation type="submission" date="2024-06" db="EMBL/GenBank/DDBJ databases">
        <title>A chromosome level genome sequence of Diviner's sage (Salvia divinorum).</title>
        <authorList>
            <person name="Ford S.A."/>
            <person name="Ro D.-K."/>
            <person name="Ness R.W."/>
            <person name="Phillips M.A."/>
        </authorList>
    </citation>
    <scope>NUCLEOTIDE SEQUENCE [LARGE SCALE GENOMIC DNA]</scope>
    <source>
        <strain evidence="6">SAF-2024a</strain>
        <tissue evidence="6">Leaf</tissue>
    </source>
</reference>
<protein>
    <recommendedName>
        <fullName evidence="5">Hexosyltransferase</fullName>
        <ecNumber evidence="5">2.4.1.-</ecNumber>
    </recommendedName>
</protein>
<organism evidence="6 7">
    <name type="scientific">Salvia divinorum</name>
    <name type="common">Maria pastora</name>
    <name type="synonym">Diviner's sage</name>
    <dbReference type="NCBI Taxonomy" id="28513"/>
    <lineage>
        <taxon>Eukaryota</taxon>
        <taxon>Viridiplantae</taxon>
        <taxon>Streptophyta</taxon>
        <taxon>Embryophyta</taxon>
        <taxon>Tracheophyta</taxon>
        <taxon>Spermatophyta</taxon>
        <taxon>Magnoliopsida</taxon>
        <taxon>eudicotyledons</taxon>
        <taxon>Gunneridae</taxon>
        <taxon>Pentapetalae</taxon>
        <taxon>asterids</taxon>
        <taxon>lamiids</taxon>
        <taxon>Lamiales</taxon>
        <taxon>Lamiaceae</taxon>
        <taxon>Nepetoideae</taxon>
        <taxon>Mentheae</taxon>
        <taxon>Salviinae</taxon>
        <taxon>Salvia</taxon>
        <taxon>Salvia subgen. Calosphace</taxon>
    </lineage>
</organism>
<comment type="similarity">
    <text evidence="2 5">Belongs to the glycosyltransferase 8 family.</text>
</comment>
<keyword evidence="5" id="KW-0961">Cell wall biogenesis/degradation</keyword>
<comment type="pathway">
    <text evidence="1 5">Glycan metabolism; pectin biosynthesis.</text>
</comment>
<name>A0ABD1HVQ2_SALDI</name>
<gene>
    <name evidence="6" type="ORF">AAHA92_10756</name>
</gene>
<dbReference type="InterPro" id="IPR002495">
    <property type="entry name" value="Glyco_trans_8"/>
</dbReference>
<evidence type="ECO:0000256" key="2">
    <source>
        <dbReference type="ARBA" id="ARBA00006351"/>
    </source>
</evidence>
<evidence type="ECO:0000256" key="3">
    <source>
        <dbReference type="ARBA" id="ARBA00022676"/>
    </source>
</evidence>
<evidence type="ECO:0000313" key="7">
    <source>
        <dbReference type="Proteomes" id="UP001567538"/>
    </source>
</evidence>
<comment type="caution">
    <text evidence="6">The sequence shown here is derived from an EMBL/GenBank/DDBJ whole genome shotgun (WGS) entry which is preliminary data.</text>
</comment>
<dbReference type="GO" id="GO:0071555">
    <property type="term" value="P:cell wall organization"/>
    <property type="evidence" value="ECO:0007669"/>
    <property type="project" value="UniProtKB-KW"/>
</dbReference>
<dbReference type="GO" id="GO:0016757">
    <property type="term" value="F:glycosyltransferase activity"/>
    <property type="evidence" value="ECO:0007669"/>
    <property type="project" value="UniProtKB-KW"/>
</dbReference>
<keyword evidence="5" id="KW-0333">Golgi apparatus</keyword>
<keyword evidence="3 5" id="KW-0328">Glycosyltransferase</keyword>
<keyword evidence="7" id="KW-1185">Reference proteome</keyword>
<accession>A0ABD1HVQ2</accession>
<dbReference type="GO" id="GO:0000139">
    <property type="term" value="C:Golgi membrane"/>
    <property type="evidence" value="ECO:0007669"/>
    <property type="project" value="UniProtKB-SubCell"/>
</dbReference>
<keyword evidence="4" id="KW-0808">Transferase</keyword>
<dbReference type="PANTHER" id="PTHR32116">
    <property type="entry name" value="GALACTURONOSYLTRANSFERASE 4-RELATED"/>
    <property type="match status" value="1"/>
</dbReference>
<dbReference type="Proteomes" id="UP001567538">
    <property type="component" value="Unassembled WGS sequence"/>
</dbReference>